<dbReference type="InterPro" id="IPR004300">
    <property type="entry name" value="Glyco_hydro_57_N"/>
</dbReference>
<dbReference type="GO" id="GO:0005975">
    <property type="term" value="P:carbohydrate metabolic process"/>
    <property type="evidence" value="ECO:0007669"/>
    <property type="project" value="InterPro"/>
</dbReference>
<proteinExistence type="inferred from homology"/>
<dbReference type="PATRIC" id="fig|106634.4.peg.1099"/>
<organism evidence="5 6">
    <name type="scientific">Thioalkalivibrio versutus</name>
    <dbReference type="NCBI Taxonomy" id="106634"/>
    <lineage>
        <taxon>Bacteria</taxon>
        <taxon>Pseudomonadati</taxon>
        <taxon>Pseudomonadota</taxon>
        <taxon>Gammaproteobacteria</taxon>
        <taxon>Chromatiales</taxon>
        <taxon>Ectothiorhodospiraceae</taxon>
        <taxon>Thioalkalivibrio</taxon>
    </lineage>
</organism>
<reference evidence="5 6" key="1">
    <citation type="submission" date="2015-04" db="EMBL/GenBank/DDBJ databases">
        <title>Complete Sequence for the Genome of the Thioalkalivibrio versutus D301.</title>
        <authorList>
            <person name="Mu T."/>
            <person name="Zhou J."/>
            <person name="Xu X."/>
        </authorList>
    </citation>
    <scope>NUCLEOTIDE SEQUENCE [LARGE SCALE GENOMIC DNA]</scope>
    <source>
        <strain evidence="5 6">D301</strain>
    </source>
</reference>
<sequence length="582" mass="65205">MSAESGSTTALATQPPQLDVVLCWHMHQPQYYDSGAGEYVLPWTYLHALKDYTDMAAHLEACPQARAVVNFAPILLEQIADYGERLEAGIGDRSSFGDPVLDLLQMDIVPVDPVQRREILRVCLRAHAPRMIEPFPLFERLAALARQALEDPVLLAHLDNRYFQDLATCYHLAWLGETVRRAYPEVQGWLKVTTAFNRDVRGRLLKLIRDEVKAILPRYRELAQQGRVELSFTPYAHPIMPLLLDLDSARDAMPDIALPQAPVYPDGEARVRWHIERGLEVFEQYFGFRPRGCWPSEGGISEATVRLLDDYDICWTASGQTVLGNSLAAAGQTAESNTGSAEQEGWLHRPYRLADAKTELFFRDDGLSDAIGFRYADWHADDAVGDFVHHLENIAAVSPEGGVVAVILDGENAWEYYPDNGFHFLRALYERLAENPRLNLCTFSDVCQRSGPRADRGELPGMVAGSWVYGTFSTWIGDPDKNLGWDRLIEAWTAVDQAIAQRPALDTPQLRKQLAVCEGSDWCWWFGEYNPAGSVSDFEQLYRRHLARLYQLADLEVPESLGEVLSVGGGDPAAGGTMRKGQ</sequence>
<dbReference type="Proteomes" id="UP000064201">
    <property type="component" value="Chromosome"/>
</dbReference>
<dbReference type="AlphaFoldDB" id="A0A0G3G343"/>
<dbReference type="RefSeq" id="WP_019563498.1">
    <property type="nucleotide sequence ID" value="NZ_CP011367.1"/>
</dbReference>
<dbReference type="InterPro" id="IPR011330">
    <property type="entry name" value="Glyco_hydro/deAcase_b/a-brl"/>
</dbReference>
<dbReference type="Pfam" id="PF03065">
    <property type="entry name" value="Glyco_hydro_57"/>
    <property type="match status" value="1"/>
</dbReference>
<gene>
    <name evidence="5" type="ORF">TVD_05375</name>
</gene>
<dbReference type="Gene3D" id="3.20.110.10">
    <property type="entry name" value="Glycoside hydrolase 38, N terminal domain"/>
    <property type="match status" value="2"/>
</dbReference>
<evidence type="ECO:0000313" key="5">
    <source>
        <dbReference type="EMBL" id="AKJ94829.1"/>
    </source>
</evidence>
<dbReference type="KEGG" id="tvr:TVD_05375"/>
<name>A0A0G3G343_9GAMM</name>
<evidence type="ECO:0000259" key="4">
    <source>
        <dbReference type="Pfam" id="PF03065"/>
    </source>
</evidence>
<protein>
    <submittedName>
        <fullName evidence="5">Glycoside hydrolase</fullName>
    </submittedName>
</protein>
<evidence type="ECO:0000256" key="1">
    <source>
        <dbReference type="ARBA" id="ARBA00006821"/>
    </source>
</evidence>
<dbReference type="InterPro" id="IPR027291">
    <property type="entry name" value="Glyco_hydro_38_N_sf"/>
</dbReference>
<dbReference type="CDD" id="cd10796">
    <property type="entry name" value="GH57N_APU"/>
    <property type="match status" value="1"/>
</dbReference>
<evidence type="ECO:0000313" key="6">
    <source>
        <dbReference type="Proteomes" id="UP000064201"/>
    </source>
</evidence>
<dbReference type="InterPro" id="IPR052046">
    <property type="entry name" value="GH57_Enzymes"/>
</dbReference>
<evidence type="ECO:0000256" key="2">
    <source>
        <dbReference type="ARBA" id="ARBA00023277"/>
    </source>
</evidence>
<dbReference type="PANTHER" id="PTHR36306:SF1">
    <property type="entry name" value="ALPHA-AMYLASE-RELATED"/>
    <property type="match status" value="1"/>
</dbReference>
<dbReference type="SUPFAM" id="SSF88713">
    <property type="entry name" value="Glycoside hydrolase/deacetylase"/>
    <property type="match status" value="1"/>
</dbReference>
<comment type="similarity">
    <text evidence="1 3">Belongs to the glycosyl hydrolase 57 family.</text>
</comment>
<dbReference type="GO" id="GO:0016787">
    <property type="term" value="F:hydrolase activity"/>
    <property type="evidence" value="ECO:0007669"/>
    <property type="project" value="UniProtKB-KW"/>
</dbReference>
<evidence type="ECO:0000256" key="3">
    <source>
        <dbReference type="RuleBase" id="RU361196"/>
    </source>
</evidence>
<keyword evidence="6" id="KW-1185">Reference proteome</keyword>
<keyword evidence="2 3" id="KW-0119">Carbohydrate metabolism</keyword>
<keyword evidence="5" id="KW-0378">Hydrolase</keyword>
<dbReference type="OrthoDB" id="9759321at2"/>
<feature type="domain" description="Glycoside hydrolase family 57 N-terminal" evidence="4">
    <location>
        <begin position="22"/>
        <end position="453"/>
    </location>
</feature>
<dbReference type="STRING" id="106634.TVD_05375"/>
<dbReference type="PANTHER" id="PTHR36306">
    <property type="entry name" value="ALPHA-AMYLASE-RELATED-RELATED"/>
    <property type="match status" value="1"/>
</dbReference>
<accession>A0A0G3G343</accession>
<dbReference type="EMBL" id="CP011367">
    <property type="protein sequence ID" value="AKJ94829.1"/>
    <property type="molecule type" value="Genomic_DNA"/>
</dbReference>